<evidence type="ECO:0000313" key="4">
    <source>
        <dbReference type="Proteomes" id="UP000069001"/>
    </source>
</evidence>
<keyword evidence="1" id="KW-0560">Oxidoreductase</keyword>
<name>A0A103ZYT7_BURCE</name>
<dbReference type="PANTHER" id="PTHR37285:SF5">
    <property type="entry name" value="SPORE WALL MATURATION PROTEIN DIT1"/>
    <property type="match status" value="1"/>
</dbReference>
<reference evidence="3 4" key="1">
    <citation type="submission" date="2015-11" db="EMBL/GenBank/DDBJ databases">
        <title>Expanding the genomic diversity of Burkholderia species for the development of highly accurate diagnostics.</title>
        <authorList>
            <person name="Sahl J."/>
            <person name="Keim P."/>
            <person name="Wagner D."/>
        </authorList>
    </citation>
    <scope>NUCLEOTIDE SEQUENCE [LARGE SCALE GENOMIC DNA]</scope>
    <source>
        <strain evidence="3 4">MSMB1302</strain>
    </source>
</reference>
<sequence>MAEFRRAFGMLSRGGDVDRLAAAQRDALDAHVGACVARGQPIRLTLPGFPLKSPDRRGKVLGVLPDRGEQLALGYLDAFCETVRRFHAPGCLVDLFSDGLTFFDLLDVSRADANAYHHALRELIVSRNIVWHSYSTVDPTFDRDASDVDAALAPYWPADDDWRCDARGERVGELTALLAGERQIVLADADTATRARLSRAAQRMAERGFALDGFLDAKLPAGLRLTVHTAPPGSRKIPIRLHAGGGSGALPWRNVPLQKKNGEFAMLSKSQVNQTVNAALVTKGGEPWYFAEGDDPVLNRCAISVVHRDDFGLLVEPHAEEAGRIDCCALSKDALATMLRRHGFVVLRGFRVDDEAALVKFTEQFGELYVWQFGPVHKVKPEEDANGYVHSFEAVPLHWDLSMLPLTHPLVQQDEYFSAKMFALYCKTAPKRGEGMTTLVDARRIVSQLDAGTLAAWERTSLTYDTKMTYFGGVPRTFPLIATHPDTGEKVLRYQEGSESTLQRFEVSIATQGTVPDDSVQQINALAYTHEYLVEHDWVDGDIVLVDNYSVLHGRRAMSRESASRELWRVQVY</sequence>
<dbReference type="GO" id="GO:0016706">
    <property type="term" value="F:2-oxoglutarate-dependent dioxygenase activity"/>
    <property type="evidence" value="ECO:0007669"/>
    <property type="project" value="UniProtKB-ARBA"/>
</dbReference>
<dbReference type="InterPro" id="IPR007817">
    <property type="entry name" value="Isocyanide_synthase_DIT1"/>
</dbReference>
<dbReference type="AlphaFoldDB" id="A0A103ZYT7"/>
<dbReference type="EMBL" id="LOYH01000012">
    <property type="protein sequence ID" value="KVK88524.1"/>
    <property type="molecule type" value="Genomic_DNA"/>
</dbReference>
<dbReference type="InterPro" id="IPR003819">
    <property type="entry name" value="TauD/TfdA-like"/>
</dbReference>
<dbReference type="Proteomes" id="UP000069001">
    <property type="component" value="Unassembled WGS sequence"/>
</dbReference>
<dbReference type="Pfam" id="PF05141">
    <property type="entry name" value="DIT1_PvcA"/>
    <property type="match status" value="2"/>
</dbReference>
<protein>
    <recommendedName>
        <fullName evidence="2">TauD/TfdA-like domain-containing protein</fullName>
    </recommendedName>
</protein>
<dbReference type="PANTHER" id="PTHR37285">
    <property type="entry name" value="SPORE WALL MATURATION PROTEIN DIT1"/>
    <property type="match status" value="1"/>
</dbReference>
<evidence type="ECO:0000256" key="1">
    <source>
        <dbReference type="ARBA" id="ARBA00023002"/>
    </source>
</evidence>
<evidence type="ECO:0000259" key="2">
    <source>
        <dbReference type="Pfam" id="PF02668"/>
    </source>
</evidence>
<dbReference type="Gene3D" id="3.60.130.10">
    <property type="entry name" value="Clavaminate synthase-like"/>
    <property type="match status" value="1"/>
</dbReference>
<dbReference type="Pfam" id="PF02668">
    <property type="entry name" value="TauD"/>
    <property type="match status" value="1"/>
</dbReference>
<organism evidence="3 4">
    <name type="scientific">Burkholderia cepacia</name>
    <name type="common">Pseudomonas cepacia</name>
    <dbReference type="NCBI Taxonomy" id="292"/>
    <lineage>
        <taxon>Bacteria</taxon>
        <taxon>Pseudomonadati</taxon>
        <taxon>Pseudomonadota</taxon>
        <taxon>Betaproteobacteria</taxon>
        <taxon>Burkholderiales</taxon>
        <taxon>Burkholderiaceae</taxon>
        <taxon>Burkholderia</taxon>
        <taxon>Burkholderia cepacia complex</taxon>
    </lineage>
</organism>
<proteinExistence type="predicted"/>
<comment type="caution">
    <text evidence="3">The sequence shown here is derived from an EMBL/GenBank/DDBJ whole genome shotgun (WGS) entry which is preliminary data.</text>
</comment>
<gene>
    <name evidence="3" type="ORF">WS90_04385</name>
</gene>
<feature type="domain" description="TauD/TfdA-like" evidence="2">
    <location>
        <begin position="330"/>
        <end position="570"/>
    </location>
</feature>
<dbReference type="SUPFAM" id="SSF51197">
    <property type="entry name" value="Clavaminate synthase-like"/>
    <property type="match status" value="1"/>
</dbReference>
<evidence type="ECO:0000313" key="3">
    <source>
        <dbReference type="EMBL" id="KVK88524.1"/>
    </source>
</evidence>
<accession>A0A103ZYT7</accession>
<dbReference type="InterPro" id="IPR042098">
    <property type="entry name" value="TauD-like_sf"/>
</dbReference>